<evidence type="ECO:0000313" key="14">
    <source>
        <dbReference type="EMBL" id="URE49395.1"/>
    </source>
</evidence>
<dbReference type="InterPro" id="IPR001296">
    <property type="entry name" value="Glyco_trans_1"/>
</dbReference>
<evidence type="ECO:0000256" key="10">
    <source>
        <dbReference type="ARBA" id="ARBA00023136"/>
    </source>
</evidence>
<dbReference type="EMBL" id="CP097511">
    <property type="protein sequence ID" value="URE49395.1"/>
    <property type="molecule type" value="Genomic_DNA"/>
</dbReference>
<dbReference type="OrthoDB" id="2276068at2759"/>
<evidence type="ECO:0000259" key="12">
    <source>
        <dbReference type="Pfam" id="PF00534"/>
    </source>
</evidence>
<dbReference type="EC" id="2.4.1.131" evidence="3"/>
<keyword evidence="6 14" id="KW-0808">Transferase</keyword>
<keyword evidence="8" id="KW-0256">Endoplasmic reticulum</keyword>
<evidence type="ECO:0000256" key="5">
    <source>
        <dbReference type="ARBA" id="ARBA00022676"/>
    </source>
</evidence>
<sequence>MPHSSPAETQTRWAARSPSVIDGALGLVVDHLAFFPSIPGTRLCRSGCGLGRWGSSIPTPTAAAAGRGSCGAPLGACRRRTPTSTAPLLLTMLPLRASPPAPSIGSARKRIEEHTYPHFTMIGKSLGSVYLSWEALCKFTPQFYFDTSGYAFTYPLAWIFGCKVICYTHYPTISSDMVSRVLQSSSMYNNDSLTASSILLSRCKVVYYTIFSRLYGLVGSSAHLAMVNSLRTRSHIDCLWKIPQRTERVYPPCDTSSLQMLPLEKPVRSPVIISVAQFRPEKEMSVNALIMWSYGFKAHSPQLEAFAHAVGILYQDMPRPKLQFVGSCWNKQDEERLQKPKDRCWELNLDNFVEFHRMLCIDPGDVVQLLGGPVAGLHSMIDEHFRISVVEHMASGVIPIAHNSAGPKMDIVLDEGGRQTGFLASNKEEYTEAILQVIKMPEAERLAIDAAARKRAQRFLGQKFFEDFKAAVRPILAPKSSS</sequence>
<keyword evidence="15" id="KW-1185">Reference proteome</keyword>
<protein>
    <recommendedName>
        <fullName evidence="4">GDP-Man:Man(3)GlcNAc(2)-PP-Dol alpha-1,2-mannosyltransferase</fullName>
        <ecNumber evidence="3">2.4.1.131</ecNumber>
    </recommendedName>
</protein>
<keyword evidence="9" id="KW-1133">Transmembrane helix</keyword>
<evidence type="ECO:0000259" key="13">
    <source>
        <dbReference type="Pfam" id="PF15924"/>
    </source>
</evidence>
<evidence type="ECO:0000313" key="15">
    <source>
        <dbReference type="Proteomes" id="UP001055439"/>
    </source>
</evidence>
<comment type="pathway">
    <text evidence="2">Protein modification; protein glycosylation.</text>
</comment>
<evidence type="ECO:0000256" key="8">
    <source>
        <dbReference type="ARBA" id="ARBA00022824"/>
    </source>
</evidence>
<dbReference type="SUPFAM" id="SSF53756">
    <property type="entry name" value="UDP-Glycosyltransferase/glycogen phosphorylase"/>
    <property type="match status" value="1"/>
</dbReference>
<feature type="domain" description="Glycosyl transferase family 1" evidence="12">
    <location>
        <begin position="309"/>
        <end position="454"/>
    </location>
</feature>
<dbReference type="GO" id="GO:0005789">
    <property type="term" value="C:endoplasmic reticulum membrane"/>
    <property type="evidence" value="ECO:0007669"/>
    <property type="project" value="UniProtKB-SubCell"/>
</dbReference>
<feature type="domain" description="ALG11 mannosyltransferase N-terminal" evidence="13">
    <location>
        <begin position="107"/>
        <end position="240"/>
    </location>
</feature>
<evidence type="ECO:0000256" key="7">
    <source>
        <dbReference type="ARBA" id="ARBA00022692"/>
    </source>
</evidence>
<evidence type="ECO:0000256" key="1">
    <source>
        <dbReference type="ARBA" id="ARBA00004389"/>
    </source>
</evidence>
<dbReference type="Proteomes" id="UP001055439">
    <property type="component" value="Chromosome 9"/>
</dbReference>
<dbReference type="PANTHER" id="PTHR45919:SF1">
    <property type="entry name" value="GDP-MAN:MAN(3)GLCNAC(2)-PP-DOL ALPHA-1,2-MANNOSYLTRANSFERASE"/>
    <property type="match status" value="1"/>
</dbReference>
<accession>A0A9E7IAX2</accession>
<organism evidence="14 15">
    <name type="scientific">Musa troglodytarum</name>
    <name type="common">fe'i banana</name>
    <dbReference type="NCBI Taxonomy" id="320322"/>
    <lineage>
        <taxon>Eukaryota</taxon>
        <taxon>Viridiplantae</taxon>
        <taxon>Streptophyta</taxon>
        <taxon>Embryophyta</taxon>
        <taxon>Tracheophyta</taxon>
        <taxon>Spermatophyta</taxon>
        <taxon>Magnoliopsida</taxon>
        <taxon>Liliopsida</taxon>
        <taxon>Zingiberales</taxon>
        <taxon>Musaceae</taxon>
        <taxon>Musa</taxon>
    </lineage>
</organism>
<comment type="catalytic activity">
    <reaction evidence="11">
        <text>an alpha-D-Man-(1-&gt;3)-[alpha-D-Man-(1-&gt;6)]-beta-D-Man-(1-&gt;4)-beta-D-GlcNAc-(1-&gt;4)-alpha-D-GlcNAc-diphospho-di-trans,poly-cis-dolichol + 2 GDP-alpha-D-mannose = an alpha-D-Man-(1-&gt;2)-alpha-D-Man-(1-&gt;2)-alpha-D-Man-(1-&gt;3)-[alpha-D-Man-(1-&gt;6)]-beta-D-Man-(1-&gt;4)-beta-D-GlcNAc-(1-&gt;4)-alpha-D-GlcNAc-diphospho-di-trans,poly-cis-dolichol + 2 GDP + 2 H(+)</text>
        <dbReference type="Rhea" id="RHEA:29523"/>
        <dbReference type="Rhea" id="RHEA-COMP:19515"/>
        <dbReference type="Rhea" id="RHEA-COMP:19516"/>
        <dbReference type="ChEBI" id="CHEBI:15378"/>
        <dbReference type="ChEBI" id="CHEBI:57527"/>
        <dbReference type="ChEBI" id="CHEBI:58189"/>
        <dbReference type="ChEBI" id="CHEBI:132511"/>
        <dbReference type="ChEBI" id="CHEBI:132515"/>
        <dbReference type="EC" id="2.4.1.131"/>
    </reaction>
    <physiologicalReaction direction="left-to-right" evidence="11">
        <dbReference type="Rhea" id="RHEA:29524"/>
    </physiologicalReaction>
</comment>
<proteinExistence type="predicted"/>
<evidence type="ECO:0000256" key="11">
    <source>
        <dbReference type="ARBA" id="ARBA00045065"/>
    </source>
</evidence>
<evidence type="ECO:0000256" key="6">
    <source>
        <dbReference type="ARBA" id="ARBA00022679"/>
    </source>
</evidence>
<evidence type="ECO:0000256" key="4">
    <source>
        <dbReference type="ARBA" id="ARBA00022018"/>
    </source>
</evidence>
<dbReference type="GO" id="GO:0006487">
    <property type="term" value="P:protein N-linked glycosylation"/>
    <property type="evidence" value="ECO:0007669"/>
    <property type="project" value="TreeGrafter"/>
</dbReference>
<dbReference type="AlphaFoldDB" id="A0A9E7IAX2"/>
<gene>
    <name evidence="14" type="ORF">MUK42_33481</name>
</gene>
<dbReference type="Pfam" id="PF00534">
    <property type="entry name" value="Glycos_transf_1"/>
    <property type="match status" value="1"/>
</dbReference>
<keyword evidence="10" id="KW-0472">Membrane</keyword>
<dbReference type="PANTHER" id="PTHR45919">
    <property type="entry name" value="GDP-MAN:MAN(3)GLCNAC(2)-PP-DOL ALPHA-1,2-MANNOSYLTRANSFERASE"/>
    <property type="match status" value="1"/>
</dbReference>
<reference evidence="14" key="1">
    <citation type="submission" date="2022-05" db="EMBL/GenBank/DDBJ databases">
        <title>The Musa troglodytarum L. genome provides insights into the mechanism of non-climacteric behaviour and enrichment of carotenoids.</title>
        <authorList>
            <person name="Wang J."/>
        </authorList>
    </citation>
    <scope>NUCLEOTIDE SEQUENCE</scope>
    <source>
        <tissue evidence="14">Leaf</tissue>
    </source>
</reference>
<dbReference type="GO" id="GO:0004377">
    <property type="term" value="F:GDP-Man:Man(3)GlcNAc(2)-PP-Dol alpha-1,2-mannosyltransferase activity"/>
    <property type="evidence" value="ECO:0007669"/>
    <property type="project" value="UniProtKB-EC"/>
</dbReference>
<keyword evidence="7" id="KW-0812">Transmembrane</keyword>
<comment type="subcellular location">
    <subcellularLocation>
        <location evidence="1">Endoplasmic reticulum membrane</location>
        <topology evidence="1">Single-pass membrane protein</topology>
    </subcellularLocation>
</comment>
<dbReference type="Gene3D" id="3.40.50.2000">
    <property type="entry name" value="Glycogen Phosphorylase B"/>
    <property type="match status" value="1"/>
</dbReference>
<name>A0A9E7IAX2_9LILI</name>
<evidence type="ECO:0000256" key="2">
    <source>
        <dbReference type="ARBA" id="ARBA00004922"/>
    </source>
</evidence>
<dbReference type="Pfam" id="PF15924">
    <property type="entry name" value="ALG11_N"/>
    <property type="match status" value="1"/>
</dbReference>
<keyword evidence="5" id="KW-0328">Glycosyltransferase</keyword>
<evidence type="ECO:0000256" key="3">
    <source>
        <dbReference type="ARBA" id="ARBA00012645"/>
    </source>
</evidence>
<dbReference type="InterPro" id="IPR038013">
    <property type="entry name" value="ALG11"/>
</dbReference>
<evidence type="ECO:0000256" key="9">
    <source>
        <dbReference type="ARBA" id="ARBA00022989"/>
    </source>
</evidence>
<dbReference type="InterPro" id="IPR031814">
    <property type="entry name" value="ALG11_N"/>
</dbReference>